<dbReference type="STRING" id="1428644.BIV57_06610"/>
<evidence type="ECO:0000313" key="5">
    <source>
        <dbReference type="Proteomes" id="UP000243342"/>
    </source>
</evidence>
<feature type="domain" description="GFO/IDH/MocA-like oxidoreductase" evidence="3">
    <location>
        <begin position="163"/>
        <end position="244"/>
    </location>
</feature>
<evidence type="ECO:0000259" key="2">
    <source>
        <dbReference type="Pfam" id="PF01408"/>
    </source>
</evidence>
<dbReference type="EMBL" id="MLCF01000025">
    <property type="protein sequence ID" value="OIV38325.1"/>
    <property type="molecule type" value="Genomic_DNA"/>
</dbReference>
<dbReference type="Gene3D" id="3.30.360.10">
    <property type="entry name" value="Dihydrodipicolinate Reductase, domain 2"/>
    <property type="match status" value="1"/>
</dbReference>
<reference evidence="4 5" key="1">
    <citation type="submission" date="2016-10" db="EMBL/GenBank/DDBJ databases">
        <title>Genome sequence of Streptomyces gilvigriseus MUSC 26.</title>
        <authorList>
            <person name="Lee L.-H."/>
            <person name="Ser H.-L."/>
        </authorList>
    </citation>
    <scope>NUCLEOTIDE SEQUENCE [LARGE SCALE GENOMIC DNA]</scope>
    <source>
        <strain evidence="4 5">MUSC 26</strain>
    </source>
</reference>
<keyword evidence="1" id="KW-0560">Oxidoreductase</keyword>
<keyword evidence="5" id="KW-1185">Reference proteome</keyword>
<dbReference type="PANTHER" id="PTHR43818">
    <property type="entry name" value="BCDNA.GH03377"/>
    <property type="match status" value="1"/>
</dbReference>
<feature type="domain" description="Gfo/Idh/MocA-like oxidoreductase N-terminal" evidence="2">
    <location>
        <begin position="6"/>
        <end position="116"/>
    </location>
</feature>
<dbReference type="Gene3D" id="3.40.50.720">
    <property type="entry name" value="NAD(P)-binding Rossmann-like Domain"/>
    <property type="match status" value="1"/>
</dbReference>
<accession>A0A1J7BIB1</accession>
<evidence type="ECO:0008006" key="6">
    <source>
        <dbReference type="Google" id="ProtNLM"/>
    </source>
</evidence>
<protein>
    <recommendedName>
        <fullName evidence="6">Oxidoreductase</fullName>
    </recommendedName>
</protein>
<dbReference type="InterPro" id="IPR055170">
    <property type="entry name" value="GFO_IDH_MocA-like_dom"/>
</dbReference>
<evidence type="ECO:0000256" key="1">
    <source>
        <dbReference type="ARBA" id="ARBA00023002"/>
    </source>
</evidence>
<dbReference type="Pfam" id="PF22725">
    <property type="entry name" value="GFO_IDH_MocA_C3"/>
    <property type="match status" value="1"/>
</dbReference>
<sequence length="340" mass="35601">MGRAWARLLKESPLAEPVGVVDLDTDAARAAAEELGLPDPDASSAPSLTALVDRLPAERRPEAVVDVTVPVAHLPVTLEALGLGLPVLGEKPLAASLAEAHRLVRAAEEAGQLFMVSQNRRYKRGLWRLKSRAGALGGAGILLHEFSKAIHFGGFRETMAHPLLSDMAIHNFDAARFLLDADPVAVYCEEYNPEWSWFGGDAACTAIFEMSGGARFVYTGSWCSPGLETPWDSRWRVSAPRGSAVWCDGGPGEDGVVTEAVEGAAPDPAADALPPDVDLAGSLSDFVAALRSGEAPMTAARDNLLSLAMVEAAAESAGRGARVRIAETVESAAAEAAAAA</sequence>
<dbReference type="GO" id="GO:0016491">
    <property type="term" value="F:oxidoreductase activity"/>
    <property type="evidence" value="ECO:0007669"/>
    <property type="project" value="UniProtKB-KW"/>
</dbReference>
<dbReference type="InterPro" id="IPR000683">
    <property type="entry name" value="Gfo/Idh/MocA-like_OxRdtase_N"/>
</dbReference>
<dbReference type="GO" id="GO:0000166">
    <property type="term" value="F:nucleotide binding"/>
    <property type="evidence" value="ECO:0007669"/>
    <property type="project" value="InterPro"/>
</dbReference>
<dbReference type="Pfam" id="PF01408">
    <property type="entry name" value="GFO_IDH_MocA"/>
    <property type="match status" value="1"/>
</dbReference>
<dbReference type="PANTHER" id="PTHR43818:SF11">
    <property type="entry name" value="BCDNA.GH03377"/>
    <property type="match status" value="1"/>
</dbReference>
<dbReference type="Proteomes" id="UP000243342">
    <property type="component" value="Unassembled WGS sequence"/>
</dbReference>
<dbReference type="AlphaFoldDB" id="A0A1J7BIB1"/>
<dbReference type="InterPro" id="IPR050463">
    <property type="entry name" value="Gfo/Idh/MocA_oxidrdct_glycsds"/>
</dbReference>
<proteinExistence type="predicted"/>
<dbReference type="SUPFAM" id="SSF55347">
    <property type="entry name" value="Glyceraldehyde-3-phosphate dehydrogenase-like, C-terminal domain"/>
    <property type="match status" value="1"/>
</dbReference>
<comment type="caution">
    <text evidence="4">The sequence shown here is derived from an EMBL/GenBank/DDBJ whole genome shotgun (WGS) entry which is preliminary data.</text>
</comment>
<evidence type="ECO:0000259" key="3">
    <source>
        <dbReference type="Pfam" id="PF22725"/>
    </source>
</evidence>
<gene>
    <name evidence="4" type="ORF">BIV57_06610</name>
</gene>
<dbReference type="InterPro" id="IPR036291">
    <property type="entry name" value="NAD(P)-bd_dom_sf"/>
</dbReference>
<organism evidence="4 5">
    <name type="scientific">Mangrovactinospora gilvigrisea</name>
    <dbReference type="NCBI Taxonomy" id="1428644"/>
    <lineage>
        <taxon>Bacteria</taxon>
        <taxon>Bacillati</taxon>
        <taxon>Actinomycetota</taxon>
        <taxon>Actinomycetes</taxon>
        <taxon>Kitasatosporales</taxon>
        <taxon>Streptomycetaceae</taxon>
        <taxon>Mangrovactinospora</taxon>
    </lineage>
</organism>
<dbReference type="SUPFAM" id="SSF51735">
    <property type="entry name" value="NAD(P)-binding Rossmann-fold domains"/>
    <property type="match status" value="1"/>
</dbReference>
<name>A0A1J7BIB1_9ACTN</name>
<evidence type="ECO:0000313" key="4">
    <source>
        <dbReference type="EMBL" id="OIV38325.1"/>
    </source>
</evidence>